<reference evidence="8" key="1">
    <citation type="submission" date="2018-05" db="EMBL/GenBank/DDBJ databases">
        <authorList>
            <person name="Lanie J.A."/>
            <person name="Ng W.-L."/>
            <person name="Kazmierczak K.M."/>
            <person name="Andrzejewski T.M."/>
            <person name="Davidsen T.M."/>
            <person name="Wayne K.J."/>
            <person name="Tettelin H."/>
            <person name="Glass J.I."/>
            <person name="Rusch D."/>
            <person name="Podicherti R."/>
            <person name="Tsui H.-C.T."/>
            <person name="Winkler M.E."/>
        </authorList>
    </citation>
    <scope>NUCLEOTIDE SEQUENCE</scope>
</reference>
<sequence>MREKTILADIYPSFTSSKIRNYISLTKPRLLSSVIFSAALGYILPLDSVLSVSSLLYLLLGTALLGGGAHSLNQWQEQVPDSKMNRTRNRPLPMGKVSSNEALFFGIIISIAGMTTLWFGLNSLTSALGILTLLSYAIVYTPLKQKTVANTWFGGITGALPPVMGWAAARGQLDWEVLPIFALLYFWQLPHFFAIAWMYRDDYRRGGFKMLSLEDQTGRKTGLQMLLNGGILFIASLAIFMIGQGSLVYLAGASLLGLGFMGVITLFCFTSNFNNARKVFLASIIYLPVLGTILILERFLII</sequence>
<evidence type="ECO:0000256" key="4">
    <source>
        <dbReference type="ARBA" id="ARBA00022989"/>
    </source>
</evidence>
<dbReference type="InterPro" id="IPR044878">
    <property type="entry name" value="UbiA_sf"/>
</dbReference>
<dbReference type="GO" id="GO:0006783">
    <property type="term" value="P:heme biosynthetic process"/>
    <property type="evidence" value="ECO:0007669"/>
    <property type="project" value="UniProtKB-KW"/>
</dbReference>
<dbReference type="AlphaFoldDB" id="A0A382MNJ4"/>
<protein>
    <recommendedName>
        <fullName evidence="9">Heme O synthase</fullName>
    </recommendedName>
</protein>
<dbReference type="Pfam" id="PF01040">
    <property type="entry name" value="UbiA"/>
    <property type="match status" value="1"/>
</dbReference>
<feature type="transmembrane region" description="Helical" evidence="7">
    <location>
        <begin position="279"/>
        <end position="301"/>
    </location>
</feature>
<dbReference type="InterPro" id="IPR000537">
    <property type="entry name" value="UbiA_prenyltransferase"/>
</dbReference>
<feature type="transmembrane region" description="Helical" evidence="7">
    <location>
        <begin position="56"/>
        <end position="76"/>
    </location>
</feature>
<name>A0A382MNJ4_9ZZZZ</name>
<evidence type="ECO:0000256" key="2">
    <source>
        <dbReference type="ARBA" id="ARBA00022679"/>
    </source>
</evidence>
<evidence type="ECO:0000256" key="3">
    <source>
        <dbReference type="ARBA" id="ARBA00022692"/>
    </source>
</evidence>
<feature type="transmembrane region" description="Helical" evidence="7">
    <location>
        <begin position="97"/>
        <end position="118"/>
    </location>
</feature>
<gene>
    <name evidence="8" type="ORF">METZ01_LOCUS301866</name>
</gene>
<feature type="transmembrane region" description="Helical" evidence="7">
    <location>
        <begin position="248"/>
        <end position="267"/>
    </location>
</feature>
<keyword evidence="4 7" id="KW-1133">Transmembrane helix</keyword>
<keyword evidence="5" id="KW-0350">Heme biosynthesis</keyword>
<feature type="transmembrane region" description="Helical" evidence="7">
    <location>
        <begin position="124"/>
        <end position="143"/>
    </location>
</feature>
<feature type="transmembrane region" description="Helical" evidence="7">
    <location>
        <begin position="180"/>
        <end position="200"/>
    </location>
</feature>
<comment type="subcellular location">
    <subcellularLocation>
        <location evidence="1">Membrane</location>
        <topology evidence="1">Multi-pass membrane protein</topology>
    </subcellularLocation>
</comment>
<dbReference type="GO" id="GO:0016020">
    <property type="term" value="C:membrane"/>
    <property type="evidence" value="ECO:0007669"/>
    <property type="project" value="UniProtKB-SubCell"/>
</dbReference>
<evidence type="ECO:0000256" key="7">
    <source>
        <dbReference type="SAM" id="Phobius"/>
    </source>
</evidence>
<dbReference type="PANTHER" id="PTHR43448">
    <property type="entry name" value="PROTOHEME IX FARNESYLTRANSFERASE, MITOCHONDRIAL"/>
    <property type="match status" value="1"/>
</dbReference>
<feature type="transmembrane region" description="Helical" evidence="7">
    <location>
        <begin position="221"/>
        <end position="242"/>
    </location>
</feature>
<evidence type="ECO:0000256" key="6">
    <source>
        <dbReference type="ARBA" id="ARBA00023136"/>
    </source>
</evidence>
<keyword evidence="6 7" id="KW-0472">Membrane</keyword>
<keyword evidence="2" id="KW-0808">Transferase</keyword>
<evidence type="ECO:0000256" key="1">
    <source>
        <dbReference type="ARBA" id="ARBA00004141"/>
    </source>
</evidence>
<accession>A0A382MNJ4</accession>
<evidence type="ECO:0000256" key="5">
    <source>
        <dbReference type="ARBA" id="ARBA00023133"/>
    </source>
</evidence>
<dbReference type="EMBL" id="UINC01094083">
    <property type="protein sequence ID" value="SVC49012.1"/>
    <property type="molecule type" value="Genomic_DNA"/>
</dbReference>
<dbReference type="NCBIfam" id="TIGR01473">
    <property type="entry name" value="cyoE_ctaB"/>
    <property type="match status" value="1"/>
</dbReference>
<evidence type="ECO:0008006" key="9">
    <source>
        <dbReference type="Google" id="ProtNLM"/>
    </source>
</evidence>
<organism evidence="8">
    <name type="scientific">marine metagenome</name>
    <dbReference type="NCBI Taxonomy" id="408172"/>
    <lineage>
        <taxon>unclassified sequences</taxon>
        <taxon>metagenomes</taxon>
        <taxon>ecological metagenomes</taxon>
    </lineage>
</organism>
<feature type="transmembrane region" description="Helical" evidence="7">
    <location>
        <begin position="150"/>
        <end position="168"/>
    </location>
</feature>
<dbReference type="Gene3D" id="1.10.357.140">
    <property type="entry name" value="UbiA prenyltransferase"/>
    <property type="match status" value="1"/>
</dbReference>
<dbReference type="GO" id="GO:0008495">
    <property type="term" value="F:protoheme IX farnesyltransferase activity"/>
    <property type="evidence" value="ECO:0007669"/>
    <property type="project" value="InterPro"/>
</dbReference>
<proteinExistence type="inferred from homology"/>
<keyword evidence="3 7" id="KW-0812">Transmembrane</keyword>
<dbReference type="PANTHER" id="PTHR43448:SF2">
    <property type="entry name" value="PROTOHEME IX FARNESYLTRANSFERASE, MITOCHONDRIAL"/>
    <property type="match status" value="1"/>
</dbReference>
<dbReference type="CDD" id="cd13957">
    <property type="entry name" value="PT_UbiA_Cox10"/>
    <property type="match status" value="1"/>
</dbReference>
<feature type="transmembrane region" description="Helical" evidence="7">
    <location>
        <begin position="30"/>
        <end position="50"/>
    </location>
</feature>
<evidence type="ECO:0000313" key="8">
    <source>
        <dbReference type="EMBL" id="SVC49012.1"/>
    </source>
</evidence>
<dbReference type="InterPro" id="IPR006369">
    <property type="entry name" value="Protohaem_IX_farnesylTrfase"/>
</dbReference>
<dbReference type="HAMAP" id="MF_00154">
    <property type="entry name" value="CyoE_CtaB"/>
    <property type="match status" value="1"/>
</dbReference>